<dbReference type="InterPro" id="IPR002110">
    <property type="entry name" value="Ankyrin_rpt"/>
</dbReference>
<dbReference type="Pfam" id="PF12796">
    <property type="entry name" value="Ank_2"/>
    <property type="match status" value="1"/>
</dbReference>
<dbReference type="Gramene" id="mRNA:HanXRQr2_Chr06g0257421">
    <property type="protein sequence ID" value="mRNA:HanXRQr2_Chr06g0257421"/>
    <property type="gene ID" value="HanXRQr2_Chr06g0257421"/>
</dbReference>
<organism evidence="6 7">
    <name type="scientific">Helianthus annuus</name>
    <name type="common">Common sunflower</name>
    <dbReference type="NCBI Taxonomy" id="4232"/>
    <lineage>
        <taxon>Eukaryota</taxon>
        <taxon>Viridiplantae</taxon>
        <taxon>Streptophyta</taxon>
        <taxon>Embryophyta</taxon>
        <taxon>Tracheophyta</taxon>
        <taxon>Spermatophyta</taxon>
        <taxon>Magnoliopsida</taxon>
        <taxon>eudicotyledons</taxon>
        <taxon>Gunneridae</taxon>
        <taxon>Pentapetalae</taxon>
        <taxon>asterids</taxon>
        <taxon>campanulids</taxon>
        <taxon>Asterales</taxon>
        <taxon>Asteraceae</taxon>
        <taxon>Asteroideae</taxon>
        <taxon>Heliantheae alliance</taxon>
        <taxon>Heliantheae</taxon>
        <taxon>Helianthus</taxon>
    </lineage>
</organism>
<dbReference type="InterPro" id="IPR036770">
    <property type="entry name" value="Ankyrin_rpt-contain_sf"/>
</dbReference>
<dbReference type="InterPro" id="IPR057444">
    <property type="entry name" value="Znf-CCCH_AtC3H23-like"/>
</dbReference>
<comment type="caution">
    <text evidence="6">The sequence shown here is derived from an EMBL/GenBank/DDBJ whole genome shotgun (WGS) entry which is preliminary data.</text>
</comment>
<evidence type="ECO:0000259" key="5">
    <source>
        <dbReference type="Pfam" id="PF25512"/>
    </source>
</evidence>
<proteinExistence type="predicted"/>
<dbReference type="InterPro" id="IPR045234">
    <property type="entry name" value="Unkempt-like"/>
</dbReference>
<dbReference type="PANTHER" id="PTHR14493">
    <property type="entry name" value="UNKEMPT FAMILY MEMBER"/>
    <property type="match status" value="1"/>
</dbReference>
<reference evidence="6" key="1">
    <citation type="journal article" date="2017" name="Nature">
        <title>The sunflower genome provides insights into oil metabolism, flowering and Asterid evolution.</title>
        <authorList>
            <person name="Badouin H."/>
            <person name="Gouzy J."/>
            <person name="Grassa C.J."/>
            <person name="Murat F."/>
            <person name="Staton S.E."/>
            <person name="Cottret L."/>
            <person name="Lelandais-Briere C."/>
            <person name="Owens G.L."/>
            <person name="Carrere S."/>
            <person name="Mayjonade B."/>
            <person name="Legrand L."/>
            <person name="Gill N."/>
            <person name="Kane N.C."/>
            <person name="Bowers J.E."/>
            <person name="Hubner S."/>
            <person name="Bellec A."/>
            <person name="Berard A."/>
            <person name="Berges H."/>
            <person name="Blanchet N."/>
            <person name="Boniface M.C."/>
            <person name="Brunel D."/>
            <person name="Catrice O."/>
            <person name="Chaidir N."/>
            <person name="Claudel C."/>
            <person name="Donnadieu C."/>
            <person name="Faraut T."/>
            <person name="Fievet G."/>
            <person name="Helmstetter N."/>
            <person name="King M."/>
            <person name="Knapp S.J."/>
            <person name="Lai Z."/>
            <person name="Le Paslier M.C."/>
            <person name="Lippi Y."/>
            <person name="Lorenzon L."/>
            <person name="Mandel J.R."/>
            <person name="Marage G."/>
            <person name="Marchand G."/>
            <person name="Marquand E."/>
            <person name="Bret-Mestries E."/>
            <person name="Morien E."/>
            <person name="Nambeesan S."/>
            <person name="Nguyen T."/>
            <person name="Pegot-Espagnet P."/>
            <person name="Pouilly N."/>
            <person name="Raftis F."/>
            <person name="Sallet E."/>
            <person name="Schiex T."/>
            <person name="Thomas J."/>
            <person name="Vandecasteele C."/>
            <person name="Vares D."/>
            <person name="Vear F."/>
            <person name="Vautrin S."/>
            <person name="Crespi M."/>
            <person name="Mangin B."/>
            <person name="Burke J.M."/>
            <person name="Salse J."/>
            <person name="Munos S."/>
            <person name="Vincourt P."/>
            <person name="Rieseberg L.H."/>
            <person name="Langlade N.B."/>
        </authorList>
    </citation>
    <scope>NUCLEOTIDE SEQUENCE</scope>
    <source>
        <tissue evidence="6">Leaves</tissue>
    </source>
</reference>
<dbReference type="Proteomes" id="UP000215914">
    <property type="component" value="Unassembled WGS sequence"/>
</dbReference>
<dbReference type="SUPFAM" id="SSF48403">
    <property type="entry name" value="Ankyrin repeat"/>
    <property type="match status" value="1"/>
</dbReference>
<keyword evidence="7" id="KW-1185">Reference proteome</keyword>
<dbReference type="EMBL" id="MNCJ02000321">
    <property type="protein sequence ID" value="KAF5802253.1"/>
    <property type="molecule type" value="Genomic_DNA"/>
</dbReference>
<dbReference type="GO" id="GO:0003677">
    <property type="term" value="F:DNA binding"/>
    <property type="evidence" value="ECO:0007669"/>
    <property type="project" value="UniProtKB-KW"/>
</dbReference>
<reference evidence="6" key="2">
    <citation type="submission" date="2020-06" db="EMBL/GenBank/DDBJ databases">
        <title>Helianthus annuus Genome sequencing and assembly Release 2.</title>
        <authorList>
            <person name="Gouzy J."/>
            <person name="Langlade N."/>
            <person name="Munos S."/>
        </authorList>
    </citation>
    <scope>NUCLEOTIDE SEQUENCE</scope>
    <source>
        <tissue evidence="6">Leaves</tissue>
    </source>
</reference>
<dbReference type="AlphaFoldDB" id="A0A9K3NJW3"/>
<dbReference type="Pfam" id="PF25512">
    <property type="entry name" value="zf-CCCH_AtC3H23"/>
    <property type="match status" value="1"/>
</dbReference>
<keyword evidence="4" id="KW-0238">DNA-binding</keyword>
<evidence type="ECO:0000256" key="3">
    <source>
        <dbReference type="ARBA" id="ARBA00022833"/>
    </source>
</evidence>
<dbReference type="SMART" id="SM00248">
    <property type="entry name" value="ANK"/>
    <property type="match status" value="1"/>
</dbReference>
<dbReference type="PANTHER" id="PTHR14493:SF86">
    <property type="entry name" value="ZINC FINGER CCCH DOMAIN-CONTAINING PROTEIN 47"/>
    <property type="match status" value="1"/>
</dbReference>
<dbReference type="GO" id="GO:0008270">
    <property type="term" value="F:zinc ion binding"/>
    <property type="evidence" value="ECO:0007669"/>
    <property type="project" value="UniProtKB-KW"/>
</dbReference>
<keyword evidence="3" id="KW-0862">Zinc</keyword>
<sequence length="196" mass="21952">MCKVTKGKFYSVMDEEKLAEKYQGLFLKCSNLLELAAADDVTGFVHMVEDNGVCIDEVSFWYGRRIGDLRKMGLEERTPLMIASTYGSIRVLKYIIEANRVDVNKFSDSDGATALHCAAVDLIAFKVKPCSRAYTHDWTECPFVHPGENAHRRDLRKFNYSCVPFVQTTTTATRLSALFRFGGDGGGWRRVMVGGG</sequence>
<feature type="domain" description="AtC3H23-like CCCH zinc finger" evidence="5">
    <location>
        <begin position="124"/>
        <end position="152"/>
    </location>
</feature>
<evidence type="ECO:0000313" key="6">
    <source>
        <dbReference type="EMBL" id="KAF5802253.1"/>
    </source>
</evidence>
<protein>
    <submittedName>
        <fullName evidence="6">Ankyrin repeat-containing domain-containing protein</fullName>
    </submittedName>
</protein>
<evidence type="ECO:0000256" key="1">
    <source>
        <dbReference type="ARBA" id="ARBA00022723"/>
    </source>
</evidence>
<keyword evidence="1" id="KW-0479">Metal-binding</keyword>
<evidence type="ECO:0000256" key="4">
    <source>
        <dbReference type="ARBA" id="ARBA00023125"/>
    </source>
</evidence>
<gene>
    <name evidence="6" type="ORF">HanXRQr2_Chr06g0257421</name>
</gene>
<evidence type="ECO:0000313" key="7">
    <source>
        <dbReference type="Proteomes" id="UP000215914"/>
    </source>
</evidence>
<accession>A0A9K3NJW3</accession>
<evidence type="ECO:0000256" key="2">
    <source>
        <dbReference type="ARBA" id="ARBA00022771"/>
    </source>
</evidence>
<name>A0A9K3NJW3_HELAN</name>
<keyword evidence="2" id="KW-0863">Zinc-finger</keyword>
<dbReference type="Gene3D" id="1.25.40.20">
    <property type="entry name" value="Ankyrin repeat-containing domain"/>
    <property type="match status" value="1"/>
</dbReference>